<protein>
    <submittedName>
        <fullName evidence="2">SirB2 family protein</fullName>
    </submittedName>
</protein>
<reference evidence="2" key="1">
    <citation type="journal article" date="2022" name="Arch. Microbiol.">
        <title>Microbulbifer okhotskensis sp. nov., isolated from a deep bottom sediment of the Okhotsk Sea.</title>
        <authorList>
            <person name="Romanenko L."/>
            <person name="Kurilenko V."/>
            <person name="Otstavnykh N."/>
            <person name="Velansky P."/>
            <person name="Isaeva M."/>
            <person name="Mikhailov V."/>
        </authorList>
    </citation>
    <scope>NUCLEOTIDE SEQUENCE</scope>
    <source>
        <strain evidence="2">OS29</strain>
    </source>
</reference>
<feature type="transmembrane region" description="Helical" evidence="1">
    <location>
        <begin position="103"/>
        <end position="119"/>
    </location>
</feature>
<dbReference type="PANTHER" id="PTHR39594:SF1">
    <property type="entry name" value="PROTEIN YCHQ"/>
    <property type="match status" value="1"/>
</dbReference>
<dbReference type="PANTHER" id="PTHR39594">
    <property type="entry name" value="PROTEIN YCHQ"/>
    <property type="match status" value="1"/>
</dbReference>
<keyword evidence="3" id="KW-1185">Reference proteome</keyword>
<feature type="transmembrane region" description="Helical" evidence="1">
    <location>
        <begin position="71"/>
        <end position="91"/>
    </location>
</feature>
<organism evidence="2 3">
    <name type="scientific">Microbulbifer okhotskensis</name>
    <dbReference type="NCBI Taxonomy" id="2926617"/>
    <lineage>
        <taxon>Bacteria</taxon>
        <taxon>Pseudomonadati</taxon>
        <taxon>Pseudomonadota</taxon>
        <taxon>Gammaproteobacteria</taxon>
        <taxon>Cellvibrionales</taxon>
        <taxon>Microbulbiferaceae</taxon>
        <taxon>Microbulbifer</taxon>
    </lineage>
</organism>
<dbReference type="GO" id="GO:0005886">
    <property type="term" value="C:plasma membrane"/>
    <property type="evidence" value="ECO:0007669"/>
    <property type="project" value="TreeGrafter"/>
</dbReference>
<proteinExistence type="predicted"/>
<feature type="transmembrane region" description="Helical" evidence="1">
    <location>
        <begin position="6"/>
        <end position="26"/>
    </location>
</feature>
<evidence type="ECO:0000313" key="3">
    <source>
        <dbReference type="Proteomes" id="UP001139028"/>
    </source>
</evidence>
<comment type="caution">
    <text evidence="2">The sequence shown here is derived from an EMBL/GenBank/DDBJ whole genome shotgun (WGS) entry which is preliminary data.</text>
</comment>
<dbReference type="Proteomes" id="UP001139028">
    <property type="component" value="Unassembled WGS sequence"/>
</dbReference>
<dbReference type="Pfam" id="PF04247">
    <property type="entry name" value="SirB"/>
    <property type="match status" value="1"/>
</dbReference>
<feature type="transmembrane region" description="Helical" evidence="1">
    <location>
        <begin position="47"/>
        <end position="65"/>
    </location>
</feature>
<name>A0A9X2EPQ5_9GAMM</name>
<evidence type="ECO:0000313" key="2">
    <source>
        <dbReference type="EMBL" id="MCO1335529.1"/>
    </source>
</evidence>
<accession>A0A9X2EPQ5</accession>
<sequence>MINYVLIKHIHITAAALSILLFSIRVGLELSHNTNWRKGPLRWVPHLNDTLLLSAAVGLVILGSWNPGTSHWLTVKLFLVFGYIVAGVFALRPNLSKKTRVTACALALLQVIAIFYLAVHKPSL</sequence>
<dbReference type="PIRSF" id="PIRSF005610">
    <property type="entry name" value="SirB"/>
    <property type="match status" value="1"/>
</dbReference>
<keyword evidence="1" id="KW-0812">Transmembrane</keyword>
<dbReference type="AlphaFoldDB" id="A0A9X2EPQ5"/>
<keyword evidence="1" id="KW-0472">Membrane</keyword>
<dbReference type="EMBL" id="JALBWM010000067">
    <property type="protein sequence ID" value="MCO1335529.1"/>
    <property type="molecule type" value="Genomic_DNA"/>
</dbReference>
<dbReference type="RefSeq" id="WP_252470295.1">
    <property type="nucleotide sequence ID" value="NZ_JALBWM010000067.1"/>
</dbReference>
<dbReference type="InterPro" id="IPR007360">
    <property type="entry name" value="SirB"/>
</dbReference>
<keyword evidence="1" id="KW-1133">Transmembrane helix</keyword>
<evidence type="ECO:0000256" key="1">
    <source>
        <dbReference type="SAM" id="Phobius"/>
    </source>
</evidence>
<gene>
    <name evidence="2" type="ORF">MO867_14410</name>
</gene>